<dbReference type="Proteomes" id="UP000695000">
    <property type="component" value="Unplaced"/>
</dbReference>
<evidence type="ECO:0000259" key="3">
    <source>
        <dbReference type="Pfam" id="PF08609"/>
    </source>
</evidence>
<organism evidence="4 5">
    <name type="scientific">Nicrophorus vespilloides</name>
    <name type="common">Boreal carrion beetle</name>
    <dbReference type="NCBI Taxonomy" id="110193"/>
    <lineage>
        <taxon>Eukaryota</taxon>
        <taxon>Metazoa</taxon>
        <taxon>Ecdysozoa</taxon>
        <taxon>Arthropoda</taxon>
        <taxon>Hexapoda</taxon>
        <taxon>Insecta</taxon>
        <taxon>Pterygota</taxon>
        <taxon>Neoptera</taxon>
        <taxon>Endopterygota</taxon>
        <taxon>Coleoptera</taxon>
        <taxon>Polyphaga</taxon>
        <taxon>Staphyliniformia</taxon>
        <taxon>Silphidae</taxon>
        <taxon>Nicrophorinae</taxon>
        <taxon>Nicrophorus</taxon>
    </lineage>
</organism>
<evidence type="ECO:0000313" key="5">
    <source>
        <dbReference type="RefSeq" id="XP_017785705.1"/>
    </source>
</evidence>
<dbReference type="Gene3D" id="1.25.10.10">
    <property type="entry name" value="Leucine-rich Repeat Variant"/>
    <property type="match status" value="1"/>
</dbReference>
<dbReference type="InterPro" id="IPR016024">
    <property type="entry name" value="ARM-type_fold"/>
</dbReference>
<dbReference type="PANTHER" id="PTHR19316:SF18">
    <property type="entry name" value="HSP70-BINDING PROTEIN 1"/>
    <property type="match status" value="1"/>
</dbReference>
<keyword evidence="4" id="KW-1185">Reference proteome</keyword>
<dbReference type="GeneID" id="108568871"/>
<dbReference type="SUPFAM" id="SSF48371">
    <property type="entry name" value="ARM repeat"/>
    <property type="match status" value="1"/>
</dbReference>
<proteinExistence type="predicted"/>
<keyword evidence="1" id="KW-0677">Repeat</keyword>
<sequence length="327" mass="37173">MPGVPQKPDNQVALVPESNDVRQPRQPSNLQGLLRFAMEASDGPSSDYQPAPLDPERKEFLENALKSMTVNVTALLRSQIEILKDVENISESDVPAKLAAFETILEYVSDIDMANDFHKIEGFLIFEPCLKSEHEAIRVNACDLIAELAQNNPYIQNVICTCTNLMPTLLNLIANDISEQVQVKAIYAVSCISRDSMVGYKNFLHHKGLEILKTALNKDHDKIRTKITFLLSALIHLDKYLTTSLLEADFPSVLVRLIDGDWKPCQEHILSLLHMIVKGDELVKSELRKDKYKLKDTLSQHLQLIKNKDECREEQFYCEKILKIVFK</sequence>
<evidence type="ECO:0000256" key="2">
    <source>
        <dbReference type="SAM" id="MobiDB-lite"/>
    </source>
</evidence>
<dbReference type="InterPro" id="IPR050693">
    <property type="entry name" value="Hsp70_NEF-Inhibitors"/>
</dbReference>
<dbReference type="InterPro" id="IPR011989">
    <property type="entry name" value="ARM-like"/>
</dbReference>
<dbReference type="PANTHER" id="PTHR19316">
    <property type="entry name" value="PROTEIN FOLDING REGULATOR"/>
    <property type="match status" value="1"/>
</dbReference>
<dbReference type="Pfam" id="PF08609">
    <property type="entry name" value="Fes1"/>
    <property type="match status" value="1"/>
</dbReference>
<dbReference type="RefSeq" id="XP_017785705.1">
    <property type="nucleotide sequence ID" value="XM_017930216.1"/>
</dbReference>
<gene>
    <name evidence="5" type="primary">LOC108568871</name>
</gene>
<protein>
    <submittedName>
        <fullName evidence="5">Hsp70-binding protein 1</fullName>
    </submittedName>
</protein>
<feature type="domain" description="Nucleotide exchange factor Fes1" evidence="3">
    <location>
        <begin position="30"/>
        <end position="116"/>
    </location>
</feature>
<dbReference type="InterPro" id="IPR013918">
    <property type="entry name" value="Nucleotide_exch_fac_Fes1"/>
</dbReference>
<feature type="region of interest" description="Disordered" evidence="2">
    <location>
        <begin position="1"/>
        <end position="29"/>
    </location>
</feature>
<evidence type="ECO:0000256" key="1">
    <source>
        <dbReference type="ARBA" id="ARBA00022737"/>
    </source>
</evidence>
<evidence type="ECO:0000313" key="4">
    <source>
        <dbReference type="Proteomes" id="UP000695000"/>
    </source>
</evidence>
<name>A0ABM1NFV5_NICVS</name>
<reference evidence="5" key="1">
    <citation type="submission" date="2025-08" db="UniProtKB">
        <authorList>
            <consortium name="RefSeq"/>
        </authorList>
    </citation>
    <scope>IDENTIFICATION</scope>
    <source>
        <tissue evidence="5">Whole Larva</tissue>
    </source>
</reference>
<accession>A0ABM1NFV5</accession>